<dbReference type="InterPro" id="IPR058532">
    <property type="entry name" value="YjbR/MT2646/Rv2570-like"/>
</dbReference>
<keyword evidence="2" id="KW-1185">Reference proteome</keyword>
<name>A0A1I6L121_9BACT</name>
<dbReference type="GO" id="GO:0003677">
    <property type="term" value="F:DNA binding"/>
    <property type="evidence" value="ECO:0007669"/>
    <property type="project" value="UniProtKB-KW"/>
</dbReference>
<dbReference type="STRING" id="474950.SAMN05421771_0101"/>
<dbReference type="RefSeq" id="WP_089835622.1">
    <property type="nucleotide sequence ID" value="NZ_FOZL01000001.1"/>
</dbReference>
<reference evidence="1 2" key="1">
    <citation type="submission" date="2016-10" db="EMBL/GenBank/DDBJ databases">
        <authorList>
            <person name="de Groot N.N."/>
        </authorList>
    </citation>
    <scope>NUCLEOTIDE SEQUENCE [LARGE SCALE GENOMIC DNA]</scope>
    <source>
        <strain evidence="1 2">DSM 21001</strain>
    </source>
</reference>
<dbReference type="AlphaFoldDB" id="A0A1I6L121"/>
<dbReference type="SUPFAM" id="SSF142906">
    <property type="entry name" value="YjbR-like"/>
    <property type="match status" value="1"/>
</dbReference>
<keyword evidence="1" id="KW-0238">DNA-binding</keyword>
<evidence type="ECO:0000313" key="2">
    <source>
        <dbReference type="Proteomes" id="UP000199024"/>
    </source>
</evidence>
<dbReference type="OrthoDB" id="9789813at2"/>
<accession>A0A1I6L121</accession>
<organism evidence="1 2">
    <name type="scientific">Granulicella pectinivorans</name>
    <dbReference type="NCBI Taxonomy" id="474950"/>
    <lineage>
        <taxon>Bacteria</taxon>
        <taxon>Pseudomonadati</taxon>
        <taxon>Acidobacteriota</taxon>
        <taxon>Terriglobia</taxon>
        <taxon>Terriglobales</taxon>
        <taxon>Acidobacteriaceae</taxon>
        <taxon>Granulicella</taxon>
    </lineage>
</organism>
<dbReference type="InterPro" id="IPR038056">
    <property type="entry name" value="YjbR-like_sf"/>
</dbReference>
<evidence type="ECO:0000313" key="1">
    <source>
        <dbReference type="EMBL" id="SFR97193.1"/>
    </source>
</evidence>
<dbReference type="EMBL" id="FOZL01000001">
    <property type="protein sequence ID" value="SFR97193.1"/>
    <property type="molecule type" value="Genomic_DNA"/>
</dbReference>
<dbReference type="Gene3D" id="3.90.1150.30">
    <property type="match status" value="1"/>
</dbReference>
<gene>
    <name evidence="1" type="ORF">SAMN05421771_0101</name>
</gene>
<protein>
    <submittedName>
        <fullName evidence="1">Predicted DNA-binding protein, MmcQ/YjbR family</fullName>
    </submittedName>
</protein>
<dbReference type="Proteomes" id="UP000199024">
    <property type="component" value="Unassembled WGS sequence"/>
</dbReference>
<dbReference type="Pfam" id="PF04237">
    <property type="entry name" value="YjbR"/>
    <property type="match status" value="1"/>
</dbReference>
<sequence>MDAEKLRAFALSLPHVVETRQWGDNLVLWCGDKAIGGKMFALLNLDGDGRGVISYLAGAEHFAELVEIEGIVPAPYFARIFWVAAETWGVHRNPVWEDEIRAAHGLTFERLPRKVKAVLALPAGERKKLIAERRKVLAAKEAAKPAKGKKGKLKG</sequence>
<proteinExistence type="predicted"/>